<gene>
    <name evidence="1" type="ORF">SAMN04490247_2644</name>
</gene>
<evidence type="ECO:0000313" key="1">
    <source>
        <dbReference type="EMBL" id="SDJ63663.1"/>
    </source>
</evidence>
<keyword evidence="1" id="KW-0489">Methyltransferase</keyword>
<reference evidence="2" key="1">
    <citation type="submission" date="2016-10" db="EMBL/GenBank/DDBJ databases">
        <authorList>
            <person name="Varghese N."/>
            <person name="Submissions S."/>
        </authorList>
    </citation>
    <scope>NUCLEOTIDE SEQUENCE [LARGE SCALE GENOMIC DNA]</scope>
    <source>
        <strain evidence="2">DSM 4771</strain>
    </source>
</reference>
<dbReference type="RefSeq" id="WP_093194339.1">
    <property type="nucleotide sequence ID" value="NZ_FNEV01000008.1"/>
</dbReference>
<keyword evidence="2" id="KW-1185">Reference proteome</keyword>
<protein>
    <submittedName>
        <fullName evidence="1">Putative rRNA methylase</fullName>
    </submittedName>
</protein>
<dbReference type="Proteomes" id="UP000199225">
    <property type="component" value="Unassembled WGS sequence"/>
</dbReference>
<dbReference type="EMBL" id="FNEV01000008">
    <property type="protein sequence ID" value="SDJ63663.1"/>
    <property type="molecule type" value="Genomic_DNA"/>
</dbReference>
<organism evidence="1 2">
    <name type="scientific">Salimicrobium halophilum</name>
    <dbReference type="NCBI Taxonomy" id="86666"/>
    <lineage>
        <taxon>Bacteria</taxon>
        <taxon>Bacillati</taxon>
        <taxon>Bacillota</taxon>
        <taxon>Bacilli</taxon>
        <taxon>Bacillales</taxon>
        <taxon>Bacillaceae</taxon>
        <taxon>Salimicrobium</taxon>
    </lineage>
</organism>
<dbReference type="Pfam" id="PF06962">
    <property type="entry name" value="rRNA_methylase"/>
    <property type="match status" value="1"/>
</dbReference>
<dbReference type="PANTHER" id="PTHR35276:SF1">
    <property type="entry name" value="TRNA (MNM(5)S(2)U34)-METHYLTRANSFERASE, CHLOROPLASTIC"/>
    <property type="match status" value="1"/>
</dbReference>
<dbReference type="GO" id="GO:0008168">
    <property type="term" value="F:methyltransferase activity"/>
    <property type="evidence" value="ECO:0007669"/>
    <property type="project" value="UniProtKB-KW"/>
</dbReference>
<evidence type="ECO:0000313" key="2">
    <source>
        <dbReference type="Proteomes" id="UP000199225"/>
    </source>
</evidence>
<name>A0A1G8VCB7_9BACI</name>
<dbReference type="InterPro" id="IPR010719">
    <property type="entry name" value="MnmM_MeTrfase"/>
</dbReference>
<dbReference type="GO" id="GO:0032259">
    <property type="term" value="P:methylation"/>
    <property type="evidence" value="ECO:0007669"/>
    <property type="project" value="UniProtKB-KW"/>
</dbReference>
<accession>A0A1G8VCB7</accession>
<proteinExistence type="predicted"/>
<dbReference type="SUPFAM" id="SSF53335">
    <property type="entry name" value="S-adenosyl-L-methionine-dependent methyltransferases"/>
    <property type="match status" value="1"/>
</dbReference>
<dbReference type="PANTHER" id="PTHR35276">
    <property type="entry name" value="S-ADENOSYL-L-METHIONINE-DEPENDENT METHYLTRANSFERASES SUPERFAMILY PROTEIN"/>
    <property type="match status" value="1"/>
</dbReference>
<dbReference type="AlphaFoldDB" id="A0A1G8VCB7"/>
<sequence length="190" mass="21170">MQLDRILPFSHELMKKTVSPGDIAIDATCGNGHDTLYLANLVGEDGHVYGFDIQKEAIDATSDRLKEEGMTDRVTLHEASHAKALDHIPEKDHSRIKGAIFNLGFLPGSDKTVVTTPDQTITAIDQMLAAMPKGSMIVLVIYHGHQGGKEEKERVIEYASYLDQRFVHVLRYQFINQKNNAPFILALEKA</sequence>
<dbReference type="Gene3D" id="3.40.50.150">
    <property type="entry name" value="Vaccinia Virus protein VP39"/>
    <property type="match status" value="1"/>
</dbReference>
<dbReference type="STRING" id="86666.SAMN04490247_2644"/>
<keyword evidence="1" id="KW-0808">Transferase</keyword>
<dbReference type="InterPro" id="IPR029063">
    <property type="entry name" value="SAM-dependent_MTases_sf"/>
</dbReference>
<dbReference type="OrthoDB" id="9792989at2"/>